<evidence type="ECO:0000313" key="2">
    <source>
        <dbReference type="EMBL" id="TDT15642.1"/>
    </source>
</evidence>
<feature type="compositionally biased region" description="Gly residues" evidence="1">
    <location>
        <begin position="437"/>
        <end position="447"/>
    </location>
</feature>
<proteinExistence type="predicted"/>
<evidence type="ECO:0000313" key="3">
    <source>
        <dbReference type="Proteomes" id="UP000294558"/>
    </source>
</evidence>
<dbReference type="Proteomes" id="UP000294558">
    <property type="component" value="Unassembled WGS sequence"/>
</dbReference>
<evidence type="ECO:0000256" key="1">
    <source>
        <dbReference type="SAM" id="MobiDB-lite"/>
    </source>
</evidence>
<name>A0A4R7HWX5_9ACTN</name>
<feature type="region of interest" description="Disordered" evidence="1">
    <location>
        <begin position="426"/>
        <end position="447"/>
    </location>
</feature>
<dbReference type="AlphaFoldDB" id="A0A4R7HWX5"/>
<feature type="compositionally biased region" description="Acidic residues" evidence="1">
    <location>
        <begin position="59"/>
        <end position="70"/>
    </location>
</feature>
<dbReference type="InterPro" id="IPR025584">
    <property type="entry name" value="Cthe_2159"/>
</dbReference>
<dbReference type="RefSeq" id="WP_133868080.1">
    <property type="nucleotide sequence ID" value="NZ_SOAU01000001.1"/>
</dbReference>
<gene>
    <name evidence="2" type="ORF">BDK89_1218</name>
</gene>
<reference evidence="2 3" key="1">
    <citation type="submission" date="2019-03" db="EMBL/GenBank/DDBJ databases">
        <title>Sequencing the genomes of 1000 actinobacteria strains.</title>
        <authorList>
            <person name="Klenk H.-P."/>
        </authorList>
    </citation>
    <scope>NUCLEOTIDE SEQUENCE [LARGE SCALE GENOMIC DNA]</scope>
    <source>
        <strain evidence="2 3">DSM 18936</strain>
    </source>
</reference>
<dbReference type="EMBL" id="SOAU01000001">
    <property type="protein sequence ID" value="TDT15642.1"/>
    <property type="molecule type" value="Genomic_DNA"/>
</dbReference>
<dbReference type="Pfam" id="PF14262">
    <property type="entry name" value="Cthe_2159"/>
    <property type="match status" value="1"/>
</dbReference>
<comment type="caution">
    <text evidence="2">The sequence shown here is derived from an EMBL/GenBank/DDBJ whole genome shotgun (WGS) entry which is preliminary data.</text>
</comment>
<dbReference type="OrthoDB" id="9812829at2"/>
<feature type="compositionally biased region" description="Low complexity" evidence="1">
    <location>
        <begin position="42"/>
        <end position="58"/>
    </location>
</feature>
<sequence>MHRSTPAPTTDTRSTSSRRNTWYLAPLVATLLVIAGCSAGESSQSAAGSDGAATVETTGDVETDTAGDTDDEATAIEAATTENQESHFDEADLEYDDSAVVTIALDGTTATADSGDVSVDGSTVTISAAGTYSLSGSLADGQVVVDVADTDDVILILDGVEITNADGAAIAVMEADSAVVMLADGTTNQLTDGATYSFPDADTDEPNATLYSAADLTIAGTGELVVEANYNDGITSKDGLVIESGTISVVAADDGIRGKDYLIVEGGTITVDAAGDGFKADNEEDAERGYVLVADGVIGITAGDDGIQAATDVEVTGGQLTIDAGTVSGTGRAVQGDVLVTIGGGVIDATSVDDAIHSNNEVVIDGGTIVLASGDDGIHGDLAVTINGGTITVTDSFEGIESEVITVNDGIIDITSNDDGLNVASAEASTTTEAGDQGLGRGGAPGGAPGDEAVGDYYININGGTIAITVTGALAEQGDGIDANGHIVMTGGVVAVSGPTDTRNSALDYSGGSFSMSGGLLIGTNVDGRNSEGVGTGSSQASLYLTSGSTIGAGTVVQIETTDGESLVTFAPENDYSVIVFSSPDLVAGESYDVYLGGSVDGDSATGLYDEVAVAGELAGTVTATV</sequence>
<accession>A0A4R7HWX5</accession>
<feature type="region of interest" description="Disordered" evidence="1">
    <location>
        <begin position="42"/>
        <end position="70"/>
    </location>
</feature>
<organism evidence="2 3">
    <name type="scientific">Ilumatobacter fluminis</name>
    <dbReference type="NCBI Taxonomy" id="467091"/>
    <lineage>
        <taxon>Bacteria</taxon>
        <taxon>Bacillati</taxon>
        <taxon>Actinomycetota</taxon>
        <taxon>Acidimicrobiia</taxon>
        <taxon>Acidimicrobiales</taxon>
        <taxon>Ilumatobacteraceae</taxon>
        <taxon>Ilumatobacter</taxon>
    </lineage>
</organism>
<feature type="compositionally biased region" description="Low complexity" evidence="1">
    <location>
        <begin position="426"/>
        <end position="436"/>
    </location>
</feature>
<protein>
    <submittedName>
        <fullName evidence="2">Uncharacterized protein DUF4353</fullName>
    </submittedName>
</protein>
<keyword evidence="3" id="KW-1185">Reference proteome</keyword>